<dbReference type="Proteomes" id="UP000029453">
    <property type="component" value="Unassembled WGS sequence"/>
</dbReference>
<name>M9LD73_PAEPP</name>
<dbReference type="EMBL" id="BALG01000385">
    <property type="protein sequence ID" value="GAC44232.1"/>
    <property type="molecule type" value="Genomic_DNA"/>
</dbReference>
<feature type="non-terminal residue" evidence="1">
    <location>
        <position position="1"/>
    </location>
</feature>
<protein>
    <submittedName>
        <fullName evidence="1">Predicted membrane protein</fullName>
    </submittedName>
</protein>
<keyword evidence="2" id="KW-1185">Reference proteome</keyword>
<proteinExistence type="predicted"/>
<reference evidence="1 2" key="1">
    <citation type="submission" date="2012-10" db="EMBL/GenBank/DDBJ databases">
        <title>Draft Genome Sequence of Paenibacillus popilliae ATCC 14706T.</title>
        <authorList>
            <person name="Iiyama K."/>
            <person name="Mori K."/>
            <person name="Mon H."/>
            <person name="Chieda Y."/>
            <person name="Lee J.M."/>
            <person name="Kusakabe T."/>
            <person name="Tashiro K."/>
            <person name="Asano S."/>
            <person name="Yasunaga-Aoki C."/>
            <person name="Shimizu S."/>
        </authorList>
    </citation>
    <scope>NUCLEOTIDE SEQUENCE [LARGE SCALE GENOMIC DNA]</scope>
    <source>
        <strain evidence="1 2">ATCC 14706</strain>
    </source>
</reference>
<evidence type="ECO:0000313" key="1">
    <source>
        <dbReference type="EMBL" id="GAC44232.1"/>
    </source>
</evidence>
<dbReference type="AlphaFoldDB" id="M9LD73"/>
<sequence length="48" mass="5471">GHGFSPFNKGYEDYTTKCWDIVTLFSEHYTSAFAVSGGFVKSRSFERL</sequence>
<organism evidence="1 2">
    <name type="scientific">Paenibacillus popilliae ATCC 14706</name>
    <dbReference type="NCBI Taxonomy" id="1212764"/>
    <lineage>
        <taxon>Bacteria</taxon>
        <taxon>Bacillati</taxon>
        <taxon>Bacillota</taxon>
        <taxon>Bacilli</taxon>
        <taxon>Bacillales</taxon>
        <taxon>Paenibacillaceae</taxon>
        <taxon>Paenibacillus</taxon>
    </lineage>
</organism>
<comment type="caution">
    <text evidence="1">The sequence shown here is derived from an EMBL/GenBank/DDBJ whole genome shotgun (WGS) entry which is preliminary data.</text>
</comment>
<evidence type="ECO:0000313" key="2">
    <source>
        <dbReference type="Proteomes" id="UP000029453"/>
    </source>
</evidence>
<gene>
    <name evidence="1" type="ORF">PPOP_3635</name>
</gene>
<accession>M9LD73</accession>